<proteinExistence type="predicted"/>
<keyword evidence="2" id="KW-1185">Reference proteome</keyword>
<reference evidence="1" key="1">
    <citation type="submission" date="2023-06" db="EMBL/GenBank/DDBJ databases">
        <title>Genomic analysis of the entomopathogenic nematode Steinernema hermaphroditum.</title>
        <authorList>
            <person name="Schwarz E.M."/>
            <person name="Heppert J.K."/>
            <person name="Baniya A."/>
            <person name="Schwartz H.T."/>
            <person name="Tan C.-H."/>
            <person name="Antoshechkin I."/>
            <person name="Sternberg P.W."/>
            <person name="Goodrich-Blair H."/>
            <person name="Dillman A.R."/>
        </authorList>
    </citation>
    <scope>NUCLEOTIDE SEQUENCE</scope>
    <source>
        <strain evidence="1">PS9179</strain>
        <tissue evidence="1">Whole animal</tissue>
    </source>
</reference>
<accession>A0AA39I0P1</accession>
<name>A0AA39I0P1_9BILA</name>
<dbReference type="Proteomes" id="UP001175271">
    <property type="component" value="Unassembled WGS sequence"/>
</dbReference>
<dbReference type="EMBL" id="JAUCMV010000002">
    <property type="protein sequence ID" value="KAK0414975.1"/>
    <property type="molecule type" value="Genomic_DNA"/>
</dbReference>
<gene>
    <name evidence="1" type="ORF">QR680_011705</name>
</gene>
<evidence type="ECO:0000313" key="2">
    <source>
        <dbReference type="Proteomes" id="UP001175271"/>
    </source>
</evidence>
<organism evidence="1 2">
    <name type="scientific">Steinernema hermaphroditum</name>
    <dbReference type="NCBI Taxonomy" id="289476"/>
    <lineage>
        <taxon>Eukaryota</taxon>
        <taxon>Metazoa</taxon>
        <taxon>Ecdysozoa</taxon>
        <taxon>Nematoda</taxon>
        <taxon>Chromadorea</taxon>
        <taxon>Rhabditida</taxon>
        <taxon>Tylenchina</taxon>
        <taxon>Panagrolaimomorpha</taxon>
        <taxon>Strongyloidoidea</taxon>
        <taxon>Steinernematidae</taxon>
        <taxon>Steinernema</taxon>
    </lineage>
</organism>
<protein>
    <submittedName>
        <fullName evidence="1">Uncharacterized protein</fullName>
    </submittedName>
</protein>
<dbReference type="AlphaFoldDB" id="A0AA39I0P1"/>
<comment type="caution">
    <text evidence="1">The sequence shown here is derived from an EMBL/GenBank/DDBJ whole genome shotgun (WGS) entry which is preliminary data.</text>
</comment>
<sequence length="292" mass="33680">MDSIPYEFIDSVVRLLNDYEQCELLAGYWGKKRNFVRTLCVARLDATNGRMYLVDSNPKSMDDRQIVLSDDYNSWIQCVDDEFVPLNSEKFMAAITCPRTVRRGQLLELHGLMKGGTPEEDDPWKRFAVESAPFLDAVDGNFCVVWINNTIGYAKEIEAFFKRILKYQMPECVDIYGSDATQETVDLIFENCFSSKCTKLGLYPRGAIVTTEHLKTFFARWNTAPSEIRLDVTYPHVVTTSTLRDICGFDVEKKESEDCSQLCKLCEIFSNETKNVHIHKVEDRLEFDCMRK</sequence>
<evidence type="ECO:0000313" key="1">
    <source>
        <dbReference type="EMBL" id="KAK0414975.1"/>
    </source>
</evidence>